<gene>
    <name evidence="4" type="ORF">GTW58_05800</name>
</gene>
<dbReference type="PANTHER" id="PTHR43046:SF16">
    <property type="entry name" value="ADP-RIBOSE PYROPHOSPHATASE YJHB-RELATED"/>
    <property type="match status" value="1"/>
</dbReference>
<keyword evidence="2" id="KW-0378">Hydrolase</keyword>
<protein>
    <submittedName>
        <fullName evidence="4">NUDIX domain-containing protein</fullName>
    </submittedName>
</protein>
<feature type="domain" description="Nudix hydrolase" evidence="3">
    <location>
        <begin position="19"/>
        <end position="147"/>
    </location>
</feature>
<dbReference type="PROSITE" id="PS51462">
    <property type="entry name" value="NUDIX"/>
    <property type="match status" value="1"/>
</dbReference>
<keyword evidence="5" id="KW-1185">Reference proteome</keyword>
<evidence type="ECO:0000313" key="5">
    <source>
        <dbReference type="Proteomes" id="UP000521379"/>
    </source>
</evidence>
<dbReference type="EMBL" id="JAAVUN010000008">
    <property type="protein sequence ID" value="NKE09461.1"/>
    <property type="molecule type" value="Genomic_DNA"/>
</dbReference>
<name>A0A846U3X3_9MICC</name>
<evidence type="ECO:0000259" key="3">
    <source>
        <dbReference type="PROSITE" id="PS51462"/>
    </source>
</evidence>
<dbReference type="GO" id="GO:0016787">
    <property type="term" value="F:hydrolase activity"/>
    <property type="evidence" value="ECO:0007669"/>
    <property type="project" value="UniProtKB-KW"/>
</dbReference>
<dbReference type="SUPFAM" id="SSF55811">
    <property type="entry name" value="Nudix"/>
    <property type="match status" value="1"/>
</dbReference>
<dbReference type="CDD" id="cd18879">
    <property type="entry name" value="NUDIX_Hydrolase"/>
    <property type="match status" value="1"/>
</dbReference>
<sequence length="163" mass="18089">MPTPDFILELREKIGHALLWLPGATAVVLKGDHVLLGRRSDNGRWTPITGIVDPGEDPAVTAVRECQEETGVTCVVEGLAMVKAGREMEFPNGDRCTFLDHAFRCRWVSGDPVVNDDESTDVRWFPLNDLPEIREDLLERIAVAVEFDGRTRFVTDPDGTVSS</sequence>
<reference evidence="4 5" key="1">
    <citation type="submission" date="2020-02" db="EMBL/GenBank/DDBJ databases">
        <authorList>
            <person name="Sun Q."/>
        </authorList>
    </citation>
    <scope>NUCLEOTIDE SEQUENCE [LARGE SCALE GENOMIC DNA]</scope>
    <source>
        <strain evidence="4 5">YIM 13062</strain>
    </source>
</reference>
<evidence type="ECO:0000256" key="2">
    <source>
        <dbReference type="ARBA" id="ARBA00022801"/>
    </source>
</evidence>
<comment type="cofactor">
    <cofactor evidence="1">
        <name>Mg(2+)</name>
        <dbReference type="ChEBI" id="CHEBI:18420"/>
    </cofactor>
</comment>
<dbReference type="InterPro" id="IPR000086">
    <property type="entry name" value="NUDIX_hydrolase_dom"/>
</dbReference>
<dbReference type="InterPro" id="IPR015797">
    <property type="entry name" value="NUDIX_hydrolase-like_dom_sf"/>
</dbReference>
<dbReference type="Pfam" id="PF00293">
    <property type="entry name" value="NUDIX"/>
    <property type="match status" value="1"/>
</dbReference>
<evidence type="ECO:0000256" key="1">
    <source>
        <dbReference type="ARBA" id="ARBA00001946"/>
    </source>
</evidence>
<comment type="caution">
    <text evidence="4">The sequence shown here is derived from an EMBL/GenBank/DDBJ whole genome shotgun (WGS) entry which is preliminary data.</text>
</comment>
<evidence type="ECO:0000313" key="4">
    <source>
        <dbReference type="EMBL" id="NKE09461.1"/>
    </source>
</evidence>
<dbReference type="RefSeq" id="WP_119932081.1">
    <property type="nucleotide sequence ID" value="NZ_JAAVUN010000008.1"/>
</dbReference>
<proteinExistence type="predicted"/>
<dbReference type="Gene3D" id="3.90.79.10">
    <property type="entry name" value="Nucleoside Triphosphate Pyrophosphohydrolase"/>
    <property type="match status" value="1"/>
</dbReference>
<accession>A0A846U3X3</accession>
<organism evidence="4 5">
    <name type="scientific">Kocuria subflava</name>
    <dbReference type="NCBI Taxonomy" id="1736139"/>
    <lineage>
        <taxon>Bacteria</taxon>
        <taxon>Bacillati</taxon>
        <taxon>Actinomycetota</taxon>
        <taxon>Actinomycetes</taxon>
        <taxon>Micrococcales</taxon>
        <taxon>Micrococcaceae</taxon>
        <taxon>Kocuria</taxon>
    </lineage>
</organism>
<dbReference type="PANTHER" id="PTHR43046">
    <property type="entry name" value="GDP-MANNOSE MANNOSYL HYDROLASE"/>
    <property type="match status" value="1"/>
</dbReference>
<dbReference type="AlphaFoldDB" id="A0A846U3X3"/>
<dbReference type="Proteomes" id="UP000521379">
    <property type="component" value="Unassembled WGS sequence"/>
</dbReference>